<proteinExistence type="predicted"/>
<evidence type="ECO:0000256" key="4">
    <source>
        <dbReference type="SAM" id="SignalP"/>
    </source>
</evidence>
<dbReference type="PANTHER" id="PTHR10587:SF133">
    <property type="entry name" value="CHITIN DEACETYLASE 1-RELATED"/>
    <property type="match status" value="1"/>
</dbReference>
<comment type="caution">
    <text evidence="6">The sequence shown here is derived from an EMBL/GenBank/DDBJ whole genome shotgun (WGS) entry which is preliminary data.</text>
</comment>
<dbReference type="PROSITE" id="PS51677">
    <property type="entry name" value="NODB"/>
    <property type="match status" value="1"/>
</dbReference>
<dbReference type="InterPro" id="IPR002509">
    <property type="entry name" value="NODB_dom"/>
</dbReference>
<dbReference type="Proteomes" id="UP001489509">
    <property type="component" value="Unassembled WGS sequence"/>
</dbReference>
<keyword evidence="4" id="KW-0732">Signal</keyword>
<reference evidence="6 7" key="1">
    <citation type="submission" date="2024-03" db="EMBL/GenBank/DDBJ databases">
        <title>Human intestinal bacterial collection.</title>
        <authorList>
            <person name="Pauvert C."/>
            <person name="Hitch T.C.A."/>
            <person name="Clavel T."/>
        </authorList>
    </citation>
    <scope>NUCLEOTIDE SEQUENCE [LARGE SCALE GENOMIC DNA]</scope>
    <source>
        <strain evidence="6 7">CLA-JM-H44</strain>
    </source>
</reference>
<name>A0ABV1DXW1_9FIRM</name>
<feature type="signal peptide" evidence="4">
    <location>
        <begin position="1"/>
        <end position="20"/>
    </location>
</feature>
<protein>
    <submittedName>
        <fullName evidence="6">Polysaccharide deacetylase family protein</fullName>
    </submittedName>
</protein>
<feature type="compositionally biased region" description="Pro residues" evidence="3">
    <location>
        <begin position="273"/>
        <end position="291"/>
    </location>
</feature>
<evidence type="ECO:0000313" key="6">
    <source>
        <dbReference type="EMBL" id="MEQ2439898.1"/>
    </source>
</evidence>
<evidence type="ECO:0000256" key="3">
    <source>
        <dbReference type="SAM" id="MobiDB-lite"/>
    </source>
</evidence>
<dbReference type="InterPro" id="IPR011330">
    <property type="entry name" value="Glyco_hydro/deAcase_b/a-brl"/>
</dbReference>
<sequence>MRKQVLSTLLAAILLLTILAGCNKDPVSTPVAGPVSSQEDSSSSSSDSSVLSQSSATPQIIGEDDGVRIIRYREESDECYIHVLYGAFKVKELDAMVKDEVYRRIDRFQQRLSSALSETSRNDTYLTMQYDQVRYDSDTVTLAFESNEMCLGQFIHDSFTFCVNTSTGERKYLRDFVDFDAAKEFLVEQSVQTVLKQYPQLEEGYVRDKIDANLKDTSDFTVEPDTLTLLFDADLFGMTQYGVTIQVPISRGEIDAYLKEKKEAEKSQSQTPQEPPAQPPAEPPASTPTPPAQGDKVVCLTFDDGPHPTNTPALLDLLGQYQAKATFFVVGSRAEQHGQVLSRAAAEGHAIGNHTYSHANLTKLSEADKLAQVANAAQAIENACGVSPKLIRPPYGARAPGETEIAGEVVTLWDVDPQDWKYKDSQRVASHILSHVQSGSIVLLHDLYATSVEAAGIVLQQLSAQGYRFITVEELWGM</sequence>
<keyword evidence="2" id="KW-0378">Hydrolase</keyword>
<feature type="region of interest" description="Disordered" evidence="3">
    <location>
        <begin position="29"/>
        <end position="57"/>
    </location>
</feature>
<dbReference type="PROSITE" id="PS51257">
    <property type="entry name" value="PROKAR_LIPOPROTEIN"/>
    <property type="match status" value="1"/>
</dbReference>
<evidence type="ECO:0000259" key="5">
    <source>
        <dbReference type="PROSITE" id="PS51677"/>
    </source>
</evidence>
<dbReference type="EMBL" id="JBBMFD010000003">
    <property type="protein sequence ID" value="MEQ2439898.1"/>
    <property type="molecule type" value="Genomic_DNA"/>
</dbReference>
<dbReference type="Pfam" id="PF01522">
    <property type="entry name" value="Polysacc_deac_1"/>
    <property type="match status" value="1"/>
</dbReference>
<dbReference type="RefSeq" id="WP_349218168.1">
    <property type="nucleotide sequence ID" value="NZ_JBBMFD010000003.1"/>
</dbReference>
<dbReference type="SUPFAM" id="SSF88713">
    <property type="entry name" value="Glycoside hydrolase/deacetylase"/>
    <property type="match status" value="1"/>
</dbReference>
<keyword evidence="1" id="KW-0479">Metal-binding</keyword>
<gene>
    <name evidence="6" type="ORF">WMO26_03545</name>
</gene>
<feature type="chain" id="PRO_5046868233" evidence="4">
    <location>
        <begin position="21"/>
        <end position="478"/>
    </location>
</feature>
<feature type="compositionally biased region" description="Low complexity" evidence="3">
    <location>
        <begin position="35"/>
        <end position="55"/>
    </location>
</feature>
<evidence type="ECO:0000313" key="7">
    <source>
        <dbReference type="Proteomes" id="UP001489509"/>
    </source>
</evidence>
<organism evidence="6 7">
    <name type="scientific">Solibaculum intestinale</name>
    <dbReference type="NCBI Taxonomy" id="3133165"/>
    <lineage>
        <taxon>Bacteria</taxon>
        <taxon>Bacillati</taxon>
        <taxon>Bacillota</taxon>
        <taxon>Clostridia</taxon>
        <taxon>Eubacteriales</taxon>
        <taxon>Oscillospiraceae</taxon>
        <taxon>Solibaculum</taxon>
    </lineage>
</organism>
<feature type="domain" description="NodB homology" evidence="5">
    <location>
        <begin position="296"/>
        <end position="470"/>
    </location>
</feature>
<dbReference type="PANTHER" id="PTHR10587">
    <property type="entry name" value="GLYCOSYL TRANSFERASE-RELATED"/>
    <property type="match status" value="1"/>
</dbReference>
<keyword evidence="7" id="KW-1185">Reference proteome</keyword>
<evidence type="ECO:0000256" key="1">
    <source>
        <dbReference type="ARBA" id="ARBA00022723"/>
    </source>
</evidence>
<dbReference type="Gene3D" id="3.20.20.370">
    <property type="entry name" value="Glycoside hydrolase/deacetylase"/>
    <property type="match status" value="1"/>
</dbReference>
<dbReference type="InterPro" id="IPR050248">
    <property type="entry name" value="Polysacc_deacetylase_ArnD"/>
</dbReference>
<evidence type="ECO:0000256" key="2">
    <source>
        <dbReference type="ARBA" id="ARBA00022801"/>
    </source>
</evidence>
<feature type="region of interest" description="Disordered" evidence="3">
    <location>
        <begin position="261"/>
        <end position="296"/>
    </location>
</feature>
<accession>A0ABV1DXW1</accession>